<feature type="repeat" description="ANK" evidence="3">
    <location>
        <begin position="845"/>
        <end position="874"/>
    </location>
</feature>
<dbReference type="InterPro" id="IPR036770">
    <property type="entry name" value="Ankyrin_rpt-contain_sf"/>
</dbReference>
<dbReference type="SMART" id="SM00248">
    <property type="entry name" value="ANK"/>
    <property type="match status" value="6"/>
</dbReference>
<evidence type="ECO:0000256" key="1">
    <source>
        <dbReference type="ARBA" id="ARBA00022737"/>
    </source>
</evidence>
<feature type="repeat" description="ANK" evidence="3">
    <location>
        <begin position="701"/>
        <end position="733"/>
    </location>
</feature>
<sequence length="895" mass="98899">MSLSFWATRSGSGFSSSNSQLDGRMPTTTPASSTSLNFLAAVLSAELVIYSPSDLSLRFVEAPPPVAGTGAHAAVQVGRTIRGTSVAVKRSRAKHIHNVDTHFAQATLELRILSHERLRQHPHIVDILGLCLEPMAWEDHPEARVQCPNGTPLLNAPEVRNSPATRRYFDIGAALQTDVFSFGLLLWEVIKNGWSFLDETWLGCGSAELSEKEAILNTLPHNILLFYGHKFLSVVNLEPELLQHMTRGFDACLQDEPSERKDISAVVEMMHTRGNSSAATVDGANEINSGGRKTSKAKDSLTSWTTQHSLIELLDVTSKAGRLFLGPEHSFGLQQHALEELKALAISPIASYEIRAHAAMTVSECYATAFGTTYSNTDVLHWLDIASLEGHTKASCWYNRVHEAIGPPTLWRAQIRLENKEFVDHIKNDLTKAGQLCSEKFAGIQLHTDLFISDDLLPLHVAALLGEDMIIAEILCNNDIGALSAAGFTVAHYACVGGHLSTLRLVLERDRFELKAHDIVLESGPLEWAVITRNRTLVNALLPHSKNHVGIQYALSHYYYEIASDILCDDTRRAILPPGYKQISFVILRPFRHWIAHGHSGPLAIQRTIEICAISGLIDHSPAILNTLVVARAQSNIKVLEYLLELCPISVIKREFQESMSNLHPSFHIFRNNPAWDHILRLIVNKFSVAELSEHAFGTDRSYNFLHLAIAYRHVSYMRTLLEKGVSANSLTEGPVRMSPLELCVAASSTTSREMWMTLLEYGAKVDNLPSDDCYVITMDPELLHLALAGKSNSFEDNFDDAVLVPTMHRLLAMCVKSHPLTLEAFRVALSCGWEAQCLNSPNQDGLTMLQYATVSHNTGAVKLLLDAGADASVPFIEVNEEGEFSTVLPLQMIC</sequence>
<dbReference type="SUPFAM" id="SSF56112">
    <property type="entry name" value="Protein kinase-like (PK-like)"/>
    <property type="match status" value="1"/>
</dbReference>
<protein>
    <recommendedName>
        <fullName evidence="5">Protein kinase domain-containing protein</fullName>
    </recommendedName>
</protein>
<accession>A0A9N9LTR3</accession>
<keyword evidence="1" id="KW-0677">Repeat</keyword>
<keyword evidence="2 3" id="KW-0040">ANK repeat</keyword>
<evidence type="ECO:0000259" key="5">
    <source>
        <dbReference type="PROSITE" id="PS50011"/>
    </source>
</evidence>
<keyword evidence="7" id="KW-1185">Reference proteome</keyword>
<dbReference type="Gene3D" id="1.25.40.20">
    <property type="entry name" value="Ankyrin repeat-containing domain"/>
    <property type="match status" value="2"/>
</dbReference>
<evidence type="ECO:0000256" key="4">
    <source>
        <dbReference type="SAM" id="MobiDB-lite"/>
    </source>
</evidence>
<feature type="region of interest" description="Disordered" evidence="4">
    <location>
        <begin position="1"/>
        <end position="28"/>
    </location>
</feature>
<dbReference type="EMBL" id="CAJVRM010000290">
    <property type="protein sequence ID" value="CAG8978970.1"/>
    <property type="molecule type" value="Genomic_DNA"/>
</dbReference>
<reference evidence="6" key="1">
    <citation type="submission" date="2021-07" db="EMBL/GenBank/DDBJ databases">
        <authorList>
            <person name="Durling M."/>
        </authorList>
    </citation>
    <scope>NUCLEOTIDE SEQUENCE</scope>
</reference>
<comment type="caution">
    <text evidence="6">The sequence shown here is derived from an EMBL/GenBank/DDBJ whole genome shotgun (WGS) entry which is preliminary data.</text>
</comment>
<dbReference type="AlphaFoldDB" id="A0A9N9LTR3"/>
<dbReference type="Gene3D" id="1.10.510.10">
    <property type="entry name" value="Transferase(Phosphotransferase) domain 1"/>
    <property type="match status" value="1"/>
</dbReference>
<organism evidence="6 7">
    <name type="scientific">Hymenoscyphus albidus</name>
    <dbReference type="NCBI Taxonomy" id="595503"/>
    <lineage>
        <taxon>Eukaryota</taxon>
        <taxon>Fungi</taxon>
        <taxon>Dikarya</taxon>
        <taxon>Ascomycota</taxon>
        <taxon>Pezizomycotina</taxon>
        <taxon>Leotiomycetes</taxon>
        <taxon>Helotiales</taxon>
        <taxon>Helotiaceae</taxon>
        <taxon>Hymenoscyphus</taxon>
    </lineage>
</organism>
<name>A0A9N9LTR3_9HELO</name>
<dbReference type="InterPro" id="IPR002110">
    <property type="entry name" value="Ankyrin_rpt"/>
</dbReference>
<evidence type="ECO:0000256" key="2">
    <source>
        <dbReference type="ARBA" id="ARBA00023043"/>
    </source>
</evidence>
<dbReference type="PROSITE" id="PS50011">
    <property type="entry name" value="PROTEIN_KINASE_DOM"/>
    <property type="match status" value="1"/>
</dbReference>
<dbReference type="GO" id="GO:0004672">
    <property type="term" value="F:protein kinase activity"/>
    <property type="evidence" value="ECO:0007669"/>
    <property type="project" value="InterPro"/>
</dbReference>
<feature type="compositionally biased region" description="Low complexity" evidence="4">
    <location>
        <begin position="10"/>
        <end position="19"/>
    </location>
</feature>
<dbReference type="Proteomes" id="UP000701801">
    <property type="component" value="Unassembled WGS sequence"/>
</dbReference>
<dbReference type="InterPro" id="IPR011009">
    <property type="entry name" value="Kinase-like_dom_sf"/>
</dbReference>
<dbReference type="PROSITE" id="PS50297">
    <property type="entry name" value="ANK_REP_REGION"/>
    <property type="match status" value="1"/>
</dbReference>
<evidence type="ECO:0000256" key="3">
    <source>
        <dbReference type="PROSITE-ProRule" id="PRU00023"/>
    </source>
</evidence>
<dbReference type="GO" id="GO:0005524">
    <property type="term" value="F:ATP binding"/>
    <property type="evidence" value="ECO:0007669"/>
    <property type="project" value="InterPro"/>
</dbReference>
<feature type="region of interest" description="Disordered" evidence="4">
    <location>
        <begin position="278"/>
        <end position="299"/>
    </location>
</feature>
<dbReference type="InterPro" id="IPR000719">
    <property type="entry name" value="Prot_kinase_dom"/>
</dbReference>
<feature type="domain" description="Protein kinase" evidence="5">
    <location>
        <begin position="1"/>
        <end position="274"/>
    </location>
</feature>
<evidence type="ECO:0000313" key="6">
    <source>
        <dbReference type="EMBL" id="CAG8978970.1"/>
    </source>
</evidence>
<dbReference type="SUPFAM" id="SSF48403">
    <property type="entry name" value="Ankyrin repeat"/>
    <property type="match status" value="1"/>
</dbReference>
<gene>
    <name evidence="6" type="ORF">HYALB_00012253</name>
</gene>
<proteinExistence type="predicted"/>
<dbReference type="OrthoDB" id="3253298at2759"/>
<dbReference type="Gene3D" id="3.30.200.20">
    <property type="entry name" value="Phosphorylase Kinase, domain 1"/>
    <property type="match status" value="1"/>
</dbReference>
<evidence type="ECO:0000313" key="7">
    <source>
        <dbReference type="Proteomes" id="UP000701801"/>
    </source>
</evidence>
<dbReference type="PANTHER" id="PTHR24198">
    <property type="entry name" value="ANKYRIN REPEAT AND PROTEIN KINASE DOMAIN-CONTAINING PROTEIN"/>
    <property type="match status" value="1"/>
</dbReference>
<dbReference type="PROSITE" id="PS50088">
    <property type="entry name" value="ANK_REPEAT"/>
    <property type="match status" value="2"/>
</dbReference>
<dbReference type="PANTHER" id="PTHR24198:SF165">
    <property type="entry name" value="ANKYRIN REPEAT-CONTAINING PROTEIN-RELATED"/>
    <property type="match status" value="1"/>
</dbReference>